<proteinExistence type="predicted"/>
<dbReference type="SUPFAM" id="SSF54001">
    <property type="entry name" value="Cysteine proteinases"/>
    <property type="match status" value="1"/>
</dbReference>
<dbReference type="AlphaFoldDB" id="A0A7W6EWZ9"/>
<feature type="signal peptide" evidence="1">
    <location>
        <begin position="1"/>
        <end position="24"/>
    </location>
</feature>
<sequence length="163" mass="17449">MLRTMVASLLALFSLAALPTSAHARLQCVTYARQVSDVQISGNARDWWGNAEATYERGHQPRPGAVLAFSGTRAMPYGHVAVVSKIIDDRHILIDHANWSGPGMVERGVQAVDVSAAGDWSEVRVWYAPTRSVGLRASPAKGFIYPRSMTASAANADADAAKG</sequence>
<dbReference type="RefSeq" id="WP_183613888.1">
    <property type="nucleotide sequence ID" value="NZ_JACICY010000006.1"/>
</dbReference>
<dbReference type="PROSITE" id="PS50911">
    <property type="entry name" value="CHAP"/>
    <property type="match status" value="1"/>
</dbReference>
<evidence type="ECO:0000313" key="3">
    <source>
        <dbReference type="EMBL" id="MBB3861379.1"/>
    </source>
</evidence>
<name>A0A7W6EWZ9_9SPHN</name>
<dbReference type="InterPro" id="IPR038765">
    <property type="entry name" value="Papain-like_cys_pep_sf"/>
</dbReference>
<feature type="chain" id="PRO_5030925613" description="Peptidase C51 domain-containing protein" evidence="1">
    <location>
        <begin position="25"/>
        <end position="163"/>
    </location>
</feature>
<comment type="caution">
    <text evidence="3">The sequence shown here is derived from an EMBL/GenBank/DDBJ whole genome shotgun (WGS) entry which is preliminary data.</text>
</comment>
<dbReference type="Proteomes" id="UP000562395">
    <property type="component" value="Unassembled WGS sequence"/>
</dbReference>
<protein>
    <recommendedName>
        <fullName evidence="2">Peptidase C51 domain-containing protein</fullName>
    </recommendedName>
</protein>
<dbReference type="Pfam" id="PF05257">
    <property type="entry name" value="CHAP"/>
    <property type="match status" value="1"/>
</dbReference>
<accession>A0A7W6EWZ9</accession>
<gene>
    <name evidence="3" type="ORF">GGQ88_002663</name>
</gene>
<reference evidence="3 4" key="1">
    <citation type="submission" date="2020-08" db="EMBL/GenBank/DDBJ databases">
        <title>Genomic Encyclopedia of Type Strains, Phase IV (KMG-IV): sequencing the most valuable type-strain genomes for metagenomic binning, comparative biology and taxonomic classification.</title>
        <authorList>
            <person name="Goeker M."/>
        </authorList>
    </citation>
    <scope>NUCLEOTIDE SEQUENCE [LARGE SCALE GENOMIC DNA]</scope>
    <source>
        <strain evidence="3 4">DSM 14552</strain>
    </source>
</reference>
<dbReference type="InterPro" id="IPR007921">
    <property type="entry name" value="CHAP_dom"/>
</dbReference>
<dbReference type="Gene3D" id="3.90.1720.10">
    <property type="entry name" value="endopeptidase domain like (from Nostoc punctiforme)"/>
    <property type="match status" value="1"/>
</dbReference>
<evidence type="ECO:0000313" key="4">
    <source>
        <dbReference type="Proteomes" id="UP000562395"/>
    </source>
</evidence>
<evidence type="ECO:0000256" key="1">
    <source>
        <dbReference type="SAM" id="SignalP"/>
    </source>
</evidence>
<organism evidence="3 4">
    <name type="scientific">Novosphingobium hassiacum</name>
    <dbReference type="NCBI Taxonomy" id="173676"/>
    <lineage>
        <taxon>Bacteria</taxon>
        <taxon>Pseudomonadati</taxon>
        <taxon>Pseudomonadota</taxon>
        <taxon>Alphaproteobacteria</taxon>
        <taxon>Sphingomonadales</taxon>
        <taxon>Sphingomonadaceae</taxon>
        <taxon>Novosphingobium</taxon>
    </lineage>
</organism>
<feature type="domain" description="Peptidase C51" evidence="2">
    <location>
        <begin position="3"/>
        <end position="124"/>
    </location>
</feature>
<evidence type="ECO:0000259" key="2">
    <source>
        <dbReference type="PROSITE" id="PS50911"/>
    </source>
</evidence>
<keyword evidence="1" id="KW-0732">Signal</keyword>
<keyword evidence="4" id="KW-1185">Reference proteome</keyword>
<dbReference type="EMBL" id="JACICY010000006">
    <property type="protein sequence ID" value="MBB3861379.1"/>
    <property type="molecule type" value="Genomic_DNA"/>
</dbReference>